<feature type="compositionally biased region" description="Pro residues" evidence="11">
    <location>
        <begin position="1191"/>
        <end position="1206"/>
    </location>
</feature>
<evidence type="ECO:0000256" key="6">
    <source>
        <dbReference type="ARBA" id="ARBA00022753"/>
    </source>
</evidence>
<evidence type="ECO:0000256" key="10">
    <source>
        <dbReference type="ARBA" id="ARBA00023136"/>
    </source>
</evidence>
<feature type="compositionally biased region" description="Basic and acidic residues" evidence="11">
    <location>
        <begin position="432"/>
        <end position="448"/>
    </location>
</feature>
<reference evidence="14 15" key="1">
    <citation type="submission" date="2016-02" db="EMBL/GenBank/DDBJ databases">
        <title>Band-tailed pigeon sequencing and assembly.</title>
        <authorList>
            <person name="Soares A.E."/>
            <person name="Novak B.J."/>
            <person name="Rice E.S."/>
            <person name="O'Connell B."/>
            <person name="Chang D."/>
            <person name="Weber S."/>
            <person name="Shapiro B."/>
        </authorList>
    </citation>
    <scope>NUCLEOTIDE SEQUENCE [LARGE SCALE GENOMIC DNA]</scope>
    <source>
        <strain evidence="14">BTP2013</strain>
        <tissue evidence="14">Blood</tissue>
    </source>
</reference>
<dbReference type="GO" id="GO:0005769">
    <property type="term" value="C:early endosome"/>
    <property type="evidence" value="ECO:0007669"/>
    <property type="project" value="TreeGrafter"/>
</dbReference>
<dbReference type="InterPro" id="IPR037789">
    <property type="entry name" value="FIP_classI"/>
</dbReference>
<feature type="compositionally biased region" description="Basic and acidic residues" evidence="11">
    <location>
        <begin position="1110"/>
        <end position="1125"/>
    </location>
</feature>
<dbReference type="Pfam" id="PF03820">
    <property type="entry name" value="SFXNs"/>
    <property type="match status" value="1"/>
</dbReference>
<evidence type="ECO:0000256" key="8">
    <source>
        <dbReference type="ARBA" id="ARBA00022989"/>
    </source>
</evidence>
<dbReference type="FunFam" id="2.60.40.150:FF:000070">
    <property type="entry name" value="rab11 family-interacting protein 2 isoform X1"/>
    <property type="match status" value="1"/>
</dbReference>
<dbReference type="Proteomes" id="UP000190648">
    <property type="component" value="Unassembled WGS sequence"/>
</dbReference>
<comment type="subcellular location">
    <subcellularLocation>
        <location evidence="2">Mitochondrion membrane</location>
        <topology evidence="2">Multi-pass membrane protein</topology>
    </subcellularLocation>
    <subcellularLocation>
        <location evidence="1">Recycling endosome</location>
    </subcellularLocation>
</comment>
<feature type="compositionally biased region" description="Basic and acidic residues" evidence="11">
    <location>
        <begin position="1157"/>
        <end position="1177"/>
    </location>
</feature>
<feature type="region of interest" description="Disordered" evidence="11">
    <location>
        <begin position="1226"/>
        <end position="1251"/>
    </location>
</feature>
<dbReference type="GO" id="GO:0031267">
    <property type="term" value="F:small GTPase binding"/>
    <property type="evidence" value="ECO:0007669"/>
    <property type="project" value="InterPro"/>
</dbReference>
<dbReference type="InterPro" id="IPR035892">
    <property type="entry name" value="C2_domain_sf"/>
</dbReference>
<sequence length="1714" mass="183999">MALLRAAALPAEGSPAWLPTHVQVTVVRARGLRCKGGGGGKAGTSDAYTIIQLGREKYSTSVAEKSPGNPEWREECAFELPPELGGLVLTVMHRALVGMDRFLGQAMVPLEPALQRGRAPDERWYKLHSKAGKKEKERGEILVSIQFTRNNLTASMFDLSMKDKPRSPFGKLKDKMKGKKKYDLESASAIIPSSMGALDGEDDYDIGGKKSKVKGFFLKNKLRKSSLTQSNTSLGSDSTVSSASLGLAANLPEVTKSPSRHSSLSTERSVKDYLPSPKLTHKRAFSDDVSQVSPVLEPKAIQNLKPKNDPVSRSSLCINGSHVYSDEPAPKSPVSVPQAVPRRQEEGHGFTPLHPDPHEVPWGISGFERAQQRDEPRFIPSPPSLALQEELRVSTKAVTLSNHLGRARMEENSRLENKPTQAATPVVFSTETTKDKPPEETRKEEKRAKGGLFHHGGSKSDAGSKTQAEKVGPSQGSSGGDERNKTGGWFGSKEPKESPQKPSFSSGPHASTEVAGNFYSSEDCSPSASLRHKDSERESPAKSVGVPVPETTPPSQGDHPPLDEKPAVPPPLSEWDDTFDAFATSRLKPELKKESFFASVAAEGMAFIDDADATSPTERSAEPAHEKQTKVFEKADSQIGEMPATLRSWTNFSGLDVGANLVSTTQEATVIEDVLSPVSAGSGGRRRKSSTPTVWTVAFASGNPGEKEASTPLTAENSAREEGDSNEEEPSSTGTNGWMTIATETAPELSEGAESGAEQDGAFGPRPAFLSDGAFEAKSASRAAACVLPRSPFVPEPLSETLPGSNVAAVPPRVLADVAPRRFPAAPELGMDPQGTGNEEETFDIRTSVYRLQASMRLEAGENRVKLISDAREQHVVLSPWSGTREREEVVVGSAVPPPKPPRWFAAAGGGGDGEEEEDAGDLWRRGSQERRDDAEGPKADTELPRSHLSSEPSVPASPSPLALGADASETGSEFPVPEDAKSVAVDSADNLEARGGELAGGDTSLGENQSEMNETDVAEQFETCPSKFSLDGLGQAGAKQSWSQPGLSLTASADGAEWEVATKEELFPEELSTSGLNPPSKLNPTQLETFWTALEEQEVAGPPAAQRLAHGDSPRQVVRGDGEGRAGVQPEPGSPGPAAALPREAQQGRCSGSSRIDFKKADFWKPERAEEKREQDASSLKNPFAAALSPNPPSNPFVEKPPTPLPVQAVLPEKLGQGGFSFTHLREKALGRGFQPTNPPEEQSPSLHASQPLAFSTPFLVAATNPPQFDFPSPVACPASSAVPAATSRPAARPCPLPQSGDTQASALVVLPRETQPAEKSLFQQTTSPHPVKPISATVQEVSSEKKQQHRSSLTSALSNGLEKLKTVTTSSVQPVAPSSHPEKTDSKKLKTSFYGRFRHFLDIIDPRTLFVTESRLKEAVQLLEDYKHGTLPPGVTNKELWGAQKIKQAIIHPDTNETIFMPFRMSGYIPFGTPIVVGLLLPNQTLASTVFWQWLNQSHNACVNYANRNATKPSPTSKFIQGYLGAVISAVSIAVGLNVLVQRANKFTPATRLLIQRFVPFPAVASANICNVVLMRHTELEEGIDVLDNNGNIVGSSRIAAKHALLETALTRVVLPMPILVLPPIIMSILEKTSLLRSRPRMILPVQSLVCLAAFGLALPLAISLFPQMSEIETSRLEPEIAMATTSKTVVYNKGFDHAQELPSTVRRATLG</sequence>
<dbReference type="GO" id="GO:0015075">
    <property type="term" value="F:monoatomic ion transmembrane transporter activity"/>
    <property type="evidence" value="ECO:0007669"/>
    <property type="project" value="InterPro"/>
</dbReference>
<evidence type="ECO:0000256" key="7">
    <source>
        <dbReference type="ARBA" id="ARBA00022970"/>
    </source>
</evidence>
<feature type="transmembrane region" description="Helical" evidence="12">
    <location>
        <begin position="1524"/>
        <end position="1543"/>
    </location>
</feature>
<feature type="compositionally biased region" description="Polar residues" evidence="11">
    <location>
        <begin position="418"/>
        <end position="429"/>
    </location>
</feature>
<keyword evidence="15" id="KW-1185">Reference proteome</keyword>
<keyword evidence="6" id="KW-0967">Endosome</keyword>
<evidence type="ECO:0000256" key="3">
    <source>
        <dbReference type="ARBA" id="ARBA00005974"/>
    </source>
</evidence>
<feature type="region of interest" description="Disordered" evidence="11">
    <location>
        <begin position="251"/>
        <end position="286"/>
    </location>
</feature>
<keyword evidence="4" id="KW-0813">Transport</keyword>
<feature type="compositionally biased region" description="Polar residues" evidence="11">
    <location>
        <begin position="1241"/>
        <end position="1250"/>
    </location>
</feature>
<evidence type="ECO:0000256" key="9">
    <source>
        <dbReference type="ARBA" id="ARBA00023128"/>
    </source>
</evidence>
<name>A0A1V4KXG5_PATFA</name>
<feature type="region of interest" description="Disordered" evidence="11">
    <location>
        <begin position="1339"/>
        <end position="1362"/>
    </location>
</feature>
<dbReference type="NCBIfam" id="TIGR00798">
    <property type="entry name" value="mtc"/>
    <property type="match status" value="1"/>
</dbReference>
<protein>
    <submittedName>
        <fullName evidence="14">Rab11 family-interacting protein 5</fullName>
    </submittedName>
</protein>
<organism evidence="14 15">
    <name type="scientific">Patagioenas fasciata monilis</name>
    <dbReference type="NCBI Taxonomy" id="372326"/>
    <lineage>
        <taxon>Eukaryota</taxon>
        <taxon>Metazoa</taxon>
        <taxon>Chordata</taxon>
        <taxon>Craniata</taxon>
        <taxon>Vertebrata</taxon>
        <taxon>Euteleostomi</taxon>
        <taxon>Archelosauria</taxon>
        <taxon>Archosauria</taxon>
        <taxon>Dinosauria</taxon>
        <taxon>Saurischia</taxon>
        <taxon>Theropoda</taxon>
        <taxon>Coelurosauria</taxon>
        <taxon>Aves</taxon>
        <taxon>Neognathae</taxon>
        <taxon>Neoaves</taxon>
        <taxon>Columbimorphae</taxon>
        <taxon>Columbiformes</taxon>
        <taxon>Columbidae</taxon>
        <taxon>Patagioenas</taxon>
    </lineage>
</organism>
<feature type="compositionally biased region" description="Polar residues" evidence="11">
    <location>
        <begin position="1039"/>
        <end position="1052"/>
    </location>
</feature>
<feature type="compositionally biased region" description="Polar residues" evidence="11">
    <location>
        <begin position="256"/>
        <end position="267"/>
    </location>
</feature>
<keyword evidence="7" id="KW-0029">Amino-acid transport</keyword>
<dbReference type="OrthoDB" id="8956628at2759"/>
<evidence type="ECO:0000256" key="5">
    <source>
        <dbReference type="ARBA" id="ARBA00022692"/>
    </source>
</evidence>
<dbReference type="PANTHER" id="PTHR15746">
    <property type="entry name" value="RAB11-RELATED"/>
    <property type="match status" value="1"/>
</dbReference>
<dbReference type="InterPro" id="IPR000008">
    <property type="entry name" value="C2_dom"/>
</dbReference>
<feature type="compositionally biased region" description="Basic and acidic residues" evidence="11">
    <location>
        <begin position="922"/>
        <end position="946"/>
    </location>
</feature>
<dbReference type="PANTHER" id="PTHR15746:SF14">
    <property type="entry name" value="RAB11 FAMILY-INTERACTING PROTEIN 5"/>
    <property type="match status" value="1"/>
</dbReference>
<dbReference type="PROSITE" id="PS50004">
    <property type="entry name" value="C2"/>
    <property type="match status" value="1"/>
</dbReference>
<feature type="region of interest" description="Disordered" evidence="11">
    <location>
        <begin position="402"/>
        <end position="576"/>
    </location>
</feature>
<feature type="region of interest" description="Disordered" evidence="11">
    <location>
        <begin position="1370"/>
        <end position="1389"/>
    </location>
</feature>
<dbReference type="SMART" id="SM00239">
    <property type="entry name" value="C2"/>
    <property type="match status" value="1"/>
</dbReference>
<dbReference type="SUPFAM" id="SSF49562">
    <property type="entry name" value="C2 domain (Calcium/lipid-binding domain, CaLB)"/>
    <property type="match status" value="1"/>
</dbReference>
<feature type="region of interest" description="Disordered" evidence="11">
    <location>
        <begin position="883"/>
        <end position="1206"/>
    </location>
</feature>
<feature type="domain" description="C2" evidence="13">
    <location>
        <begin position="3"/>
        <end position="125"/>
    </location>
</feature>
<keyword evidence="10 12" id="KW-0472">Membrane</keyword>
<dbReference type="GO" id="GO:0055037">
    <property type="term" value="C:recycling endosome"/>
    <property type="evidence" value="ECO:0007669"/>
    <property type="project" value="UniProtKB-SubCell"/>
</dbReference>
<evidence type="ECO:0000256" key="12">
    <source>
        <dbReference type="SAM" id="Phobius"/>
    </source>
</evidence>
<dbReference type="GO" id="GO:0031966">
    <property type="term" value="C:mitochondrial membrane"/>
    <property type="evidence" value="ECO:0007669"/>
    <property type="project" value="UniProtKB-SubCell"/>
</dbReference>
<evidence type="ECO:0000259" key="13">
    <source>
        <dbReference type="PROSITE" id="PS50004"/>
    </source>
</evidence>
<keyword evidence="5 12" id="KW-0812">Transmembrane</keyword>
<evidence type="ECO:0000256" key="11">
    <source>
        <dbReference type="SAM" id="MobiDB-lite"/>
    </source>
</evidence>
<feature type="compositionally biased region" description="Basic and acidic residues" evidence="11">
    <location>
        <begin position="531"/>
        <end position="540"/>
    </location>
</feature>
<evidence type="ECO:0000313" key="15">
    <source>
        <dbReference type="Proteomes" id="UP000190648"/>
    </source>
</evidence>
<dbReference type="GO" id="GO:0045055">
    <property type="term" value="P:regulated exocytosis"/>
    <property type="evidence" value="ECO:0007669"/>
    <property type="project" value="TreeGrafter"/>
</dbReference>
<dbReference type="GO" id="GO:0030141">
    <property type="term" value="C:secretory granule"/>
    <property type="evidence" value="ECO:0007669"/>
    <property type="project" value="TreeGrafter"/>
</dbReference>
<keyword evidence="9" id="KW-0496">Mitochondrion</keyword>
<feature type="compositionally biased region" description="Polar residues" evidence="11">
    <location>
        <begin position="1072"/>
        <end position="1090"/>
    </location>
</feature>
<evidence type="ECO:0000256" key="1">
    <source>
        <dbReference type="ARBA" id="ARBA00004172"/>
    </source>
</evidence>
<feature type="compositionally biased region" description="Low complexity" evidence="11">
    <location>
        <begin position="950"/>
        <end position="969"/>
    </location>
</feature>
<evidence type="ECO:0000256" key="2">
    <source>
        <dbReference type="ARBA" id="ARBA00004225"/>
    </source>
</evidence>
<feature type="compositionally biased region" description="Polar residues" evidence="11">
    <location>
        <begin position="500"/>
        <end position="509"/>
    </location>
</feature>
<dbReference type="Pfam" id="PF00168">
    <property type="entry name" value="C2"/>
    <property type="match status" value="1"/>
</dbReference>
<feature type="transmembrane region" description="Helical" evidence="12">
    <location>
        <begin position="1615"/>
        <end position="1632"/>
    </location>
</feature>
<feature type="transmembrane region" description="Helical" evidence="12">
    <location>
        <begin position="1555"/>
        <end position="1576"/>
    </location>
</feature>
<feature type="region of interest" description="Disordered" evidence="11">
    <location>
        <begin position="698"/>
        <end position="768"/>
    </location>
</feature>
<dbReference type="GO" id="GO:0006865">
    <property type="term" value="P:amino acid transport"/>
    <property type="evidence" value="ECO:0007669"/>
    <property type="project" value="UniProtKB-KW"/>
</dbReference>
<gene>
    <name evidence="14" type="ORF">AV530_006225</name>
</gene>
<dbReference type="STRING" id="372326.A0A1V4KXG5"/>
<comment type="similarity">
    <text evidence="3">Belongs to the sideroflexin family.</text>
</comment>
<dbReference type="InterPro" id="IPR004686">
    <property type="entry name" value="Mtc"/>
</dbReference>
<feature type="transmembrane region" description="Helical" evidence="12">
    <location>
        <begin position="1644"/>
        <end position="1668"/>
    </location>
</feature>
<feature type="compositionally biased region" description="Polar residues" evidence="11">
    <location>
        <begin position="518"/>
        <end position="528"/>
    </location>
</feature>
<evidence type="ECO:0000313" key="14">
    <source>
        <dbReference type="EMBL" id="OPJ89154.1"/>
    </source>
</evidence>
<accession>A0A1V4KXG5</accession>
<proteinExistence type="inferred from homology"/>
<evidence type="ECO:0000256" key="4">
    <source>
        <dbReference type="ARBA" id="ARBA00022448"/>
    </source>
</evidence>
<keyword evidence="8 12" id="KW-1133">Transmembrane helix</keyword>
<dbReference type="EMBL" id="LSYS01001360">
    <property type="protein sequence ID" value="OPJ89154.1"/>
    <property type="molecule type" value="Genomic_DNA"/>
</dbReference>
<dbReference type="Gene3D" id="2.60.40.150">
    <property type="entry name" value="C2 domain"/>
    <property type="match status" value="1"/>
</dbReference>
<feature type="compositionally biased region" description="Basic and acidic residues" evidence="11">
    <location>
        <begin position="407"/>
        <end position="417"/>
    </location>
</feature>
<comment type="caution">
    <text evidence="14">The sequence shown here is derived from an EMBL/GenBank/DDBJ whole genome shotgun (WGS) entry which is preliminary data.</text>
</comment>
<dbReference type="GO" id="GO:0045335">
    <property type="term" value="C:phagocytic vesicle"/>
    <property type="evidence" value="ECO:0007669"/>
    <property type="project" value="TreeGrafter"/>
</dbReference>